<proteinExistence type="inferred from homology"/>
<comment type="function">
    <text evidence="5">Endoribonuclease that initiates mRNA decay.</text>
</comment>
<dbReference type="Pfam" id="PF00013">
    <property type="entry name" value="KH_1"/>
    <property type="match status" value="1"/>
</dbReference>
<sequence>MDVVFMLILIALYGGVVGIAVGFGIGYVARKRIALNQIGSAEAQAEKIIEEAESESRKKIIEAKEQALKVIEESKVEDENRRKELRLIQHKLEQGEQDYQHRMSELQKRQEDLFRKNEAIEILKVDLTKKHEEQHAKLEQIAGLTVEEAKDIVLKNAEEIMSDSFASRMRKVERTHSEEIENKAKNMLSLVISRIASSHCVETTTSNVQLPNDEMKGRIIGKEGRNIKALENLTGTEIIVDDTPETIMISGFSPIRRQVAKLALERLMEDGRIHPTKIEDAVEYAKKNLAKDIKKAGEDTLYELGIPLTALDPKLIQILGRLKYRTSYGQSVLRHSIEVSNIAALLAQEIGADVAICKRGGLLHDIGKAVDHDVQGAHPEIGYNILKKFGLPEEICYQSLAHHEDNPSTLEAIIVKTADAISGARPGARKATYENYIQRLEELEKTAASFPGVEKAYAIQAGREVRVFVEPKSVDDFAAYRLAKDIATKIESELTYPGEVKVNVIRETRVVEYAR</sequence>
<keyword evidence="5" id="KW-1133">Transmembrane helix</keyword>
<dbReference type="SMART" id="SM00471">
    <property type="entry name" value="HDc"/>
    <property type="match status" value="1"/>
</dbReference>
<evidence type="ECO:0000256" key="7">
    <source>
        <dbReference type="SAM" id="Coils"/>
    </source>
</evidence>
<dbReference type="Gene3D" id="1.10.3210.10">
    <property type="entry name" value="Hypothetical protein af1432"/>
    <property type="match status" value="1"/>
</dbReference>
<comment type="similarity">
    <text evidence="5">Belongs to the RNase Y family.</text>
</comment>
<comment type="subcellular location">
    <subcellularLocation>
        <location evidence="5">Cell membrane</location>
        <topology evidence="5">Single-pass membrane protein</topology>
    </subcellularLocation>
</comment>
<feature type="transmembrane region" description="Helical" evidence="5">
    <location>
        <begin position="6"/>
        <end position="29"/>
    </location>
</feature>
<evidence type="ECO:0000259" key="8">
    <source>
        <dbReference type="PROSITE" id="PS51831"/>
    </source>
</evidence>
<dbReference type="GO" id="GO:0004521">
    <property type="term" value="F:RNA endonuclease activity"/>
    <property type="evidence" value="ECO:0007669"/>
    <property type="project" value="UniProtKB-UniRule"/>
</dbReference>
<dbReference type="CDD" id="cd22431">
    <property type="entry name" value="KH-I_RNaseY"/>
    <property type="match status" value="1"/>
</dbReference>
<dbReference type="PROSITE" id="PS50084">
    <property type="entry name" value="KH_TYPE_1"/>
    <property type="match status" value="1"/>
</dbReference>
<keyword evidence="5" id="KW-1003">Cell membrane</keyword>
<evidence type="ECO:0000313" key="9">
    <source>
        <dbReference type="EMBL" id="OGM01545.1"/>
    </source>
</evidence>
<feature type="domain" description="HD" evidence="8">
    <location>
        <begin position="332"/>
        <end position="424"/>
    </location>
</feature>
<dbReference type="SUPFAM" id="SSF54791">
    <property type="entry name" value="Eukaryotic type KH-domain (KH-domain type I)"/>
    <property type="match status" value="1"/>
</dbReference>
<dbReference type="Pfam" id="PF12072">
    <property type="entry name" value="RNase_Y_N"/>
    <property type="match status" value="1"/>
</dbReference>
<dbReference type="InterPro" id="IPR004088">
    <property type="entry name" value="KH_dom_type_1"/>
</dbReference>
<dbReference type="NCBIfam" id="TIGR00277">
    <property type="entry name" value="HDIG"/>
    <property type="match status" value="1"/>
</dbReference>
<dbReference type="SMART" id="SM00322">
    <property type="entry name" value="KH"/>
    <property type="match status" value="1"/>
</dbReference>
<dbReference type="Proteomes" id="UP000176988">
    <property type="component" value="Unassembled WGS sequence"/>
</dbReference>
<feature type="coiled-coil region" evidence="7">
    <location>
        <begin position="35"/>
        <end position="81"/>
    </location>
</feature>
<dbReference type="PROSITE" id="PS51831">
    <property type="entry name" value="HD"/>
    <property type="match status" value="1"/>
</dbReference>
<dbReference type="EC" id="3.1.-.-" evidence="5 6"/>
<evidence type="ECO:0000256" key="4">
    <source>
        <dbReference type="ARBA" id="ARBA00022884"/>
    </source>
</evidence>
<comment type="caution">
    <text evidence="9">The sequence shown here is derived from an EMBL/GenBank/DDBJ whole genome shotgun (WGS) entry which is preliminary data.</text>
</comment>
<accession>A0A1F7WHK1</accession>
<keyword evidence="5" id="KW-0472">Membrane</keyword>
<evidence type="ECO:0000256" key="1">
    <source>
        <dbReference type="ARBA" id="ARBA00022722"/>
    </source>
</evidence>
<keyword evidence="4 5" id="KW-0694">RNA-binding</keyword>
<dbReference type="GO" id="GO:0003723">
    <property type="term" value="F:RNA binding"/>
    <property type="evidence" value="ECO:0007669"/>
    <property type="project" value="UniProtKB-UniRule"/>
</dbReference>
<dbReference type="Pfam" id="PF01966">
    <property type="entry name" value="HD"/>
    <property type="match status" value="1"/>
</dbReference>
<dbReference type="PANTHER" id="PTHR12826:SF15">
    <property type="entry name" value="RIBONUCLEASE Y"/>
    <property type="match status" value="1"/>
</dbReference>
<reference evidence="9 10" key="1">
    <citation type="journal article" date="2016" name="Nat. Commun.">
        <title>Thousands of microbial genomes shed light on interconnected biogeochemical processes in an aquifer system.</title>
        <authorList>
            <person name="Anantharaman K."/>
            <person name="Brown C.T."/>
            <person name="Hug L.A."/>
            <person name="Sharon I."/>
            <person name="Castelle C.J."/>
            <person name="Probst A.J."/>
            <person name="Thomas B.C."/>
            <person name="Singh A."/>
            <person name="Wilkins M.J."/>
            <person name="Karaoz U."/>
            <person name="Brodie E.L."/>
            <person name="Williams K.H."/>
            <person name="Hubbard S.S."/>
            <person name="Banfield J.F."/>
        </authorList>
    </citation>
    <scope>NUCLEOTIDE SEQUENCE [LARGE SCALE GENOMIC DNA]</scope>
</reference>
<dbReference type="InterPro" id="IPR036612">
    <property type="entry name" value="KH_dom_type_1_sf"/>
</dbReference>
<keyword evidence="1 5" id="KW-0540">Nuclease</keyword>
<dbReference type="HAMAP" id="MF_00335">
    <property type="entry name" value="RNase_Y"/>
    <property type="match status" value="1"/>
</dbReference>
<dbReference type="InterPro" id="IPR017705">
    <property type="entry name" value="Ribonuclease_Y"/>
</dbReference>
<dbReference type="GO" id="GO:0006402">
    <property type="term" value="P:mRNA catabolic process"/>
    <property type="evidence" value="ECO:0007669"/>
    <property type="project" value="UniProtKB-UniRule"/>
</dbReference>
<dbReference type="AlphaFoldDB" id="A0A1F7WHK1"/>
<dbReference type="STRING" id="1802424.A2480_02545"/>
<dbReference type="NCBIfam" id="TIGR03319">
    <property type="entry name" value="RNase_Y"/>
    <property type="match status" value="1"/>
</dbReference>
<dbReference type="GO" id="GO:0005886">
    <property type="term" value="C:plasma membrane"/>
    <property type="evidence" value="ECO:0007669"/>
    <property type="project" value="UniProtKB-SubCell"/>
</dbReference>
<dbReference type="InterPro" id="IPR022711">
    <property type="entry name" value="RNase_Y_N"/>
</dbReference>
<organism evidence="9 10">
    <name type="scientific">Candidatus Uhrbacteria bacterium RIFOXYC2_FULL_47_19</name>
    <dbReference type="NCBI Taxonomy" id="1802424"/>
    <lineage>
        <taxon>Bacteria</taxon>
        <taxon>Candidatus Uhriibacteriota</taxon>
    </lineage>
</organism>
<name>A0A1F7WHK1_9BACT</name>
<keyword evidence="5" id="KW-0812">Transmembrane</keyword>
<dbReference type="Gene3D" id="3.30.1370.10">
    <property type="entry name" value="K Homology domain, type 1"/>
    <property type="match status" value="1"/>
</dbReference>
<dbReference type="PANTHER" id="PTHR12826">
    <property type="entry name" value="RIBONUCLEASE Y"/>
    <property type="match status" value="1"/>
</dbReference>
<evidence type="ECO:0000313" key="10">
    <source>
        <dbReference type="Proteomes" id="UP000176988"/>
    </source>
</evidence>
<dbReference type="InterPro" id="IPR003607">
    <property type="entry name" value="HD/PDEase_dom"/>
</dbReference>
<evidence type="ECO:0000256" key="3">
    <source>
        <dbReference type="ARBA" id="ARBA00022801"/>
    </source>
</evidence>
<keyword evidence="2 5" id="KW-0255">Endonuclease</keyword>
<dbReference type="InterPro" id="IPR006674">
    <property type="entry name" value="HD_domain"/>
</dbReference>
<dbReference type="SUPFAM" id="SSF109604">
    <property type="entry name" value="HD-domain/PDEase-like"/>
    <property type="match status" value="1"/>
</dbReference>
<evidence type="ECO:0000256" key="5">
    <source>
        <dbReference type="HAMAP-Rule" id="MF_00335"/>
    </source>
</evidence>
<keyword evidence="7" id="KW-0175">Coiled coil</keyword>
<dbReference type="EMBL" id="MGFG01000005">
    <property type="protein sequence ID" value="OGM01545.1"/>
    <property type="molecule type" value="Genomic_DNA"/>
</dbReference>
<evidence type="ECO:0000256" key="6">
    <source>
        <dbReference type="NCBIfam" id="TIGR03319"/>
    </source>
</evidence>
<dbReference type="GO" id="GO:0016787">
    <property type="term" value="F:hydrolase activity"/>
    <property type="evidence" value="ECO:0007669"/>
    <property type="project" value="UniProtKB-KW"/>
</dbReference>
<evidence type="ECO:0000256" key="2">
    <source>
        <dbReference type="ARBA" id="ARBA00022759"/>
    </source>
</evidence>
<dbReference type="CDD" id="cd00077">
    <property type="entry name" value="HDc"/>
    <property type="match status" value="1"/>
</dbReference>
<protein>
    <recommendedName>
        <fullName evidence="5 6">Ribonuclease Y</fullName>
        <shortName evidence="5">RNase Y</shortName>
        <ecNumber evidence="5 6">3.1.-.-</ecNumber>
    </recommendedName>
</protein>
<dbReference type="InterPro" id="IPR004087">
    <property type="entry name" value="KH_dom"/>
</dbReference>
<gene>
    <name evidence="5" type="primary">rny</name>
    <name evidence="9" type="ORF">A2480_02545</name>
</gene>
<keyword evidence="3 5" id="KW-0378">Hydrolase</keyword>
<dbReference type="InterPro" id="IPR006675">
    <property type="entry name" value="HDIG_dom"/>
</dbReference>